<organism evidence="1 2">
    <name type="scientific">Glycomyces artemisiae</name>
    <dbReference type="NCBI Taxonomy" id="1076443"/>
    <lineage>
        <taxon>Bacteria</taxon>
        <taxon>Bacillati</taxon>
        <taxon>Actinomycetota</taxon>
        <taxon>Actinomycetes</taxon>
        <taxon>Glycomycetales</taxon>
        <taxon>Glycomycetaceae</taxon>
        <taxon>Glycomyces</taxon>
    </lineage>
</organism>
<dbReference type="OrthoDB" id="4567621at2"/>
<name>A0A2T0UF70_9ACTN</name>
<dbReference type="AlphaFoldDB" id="A0A2T0UF70"/>
<protein>
    <submittedName>
        <fullName evidence="1">Uncharacterized protein</fullName>
    </submittedName>
</protein>
<evidence type="ECO:0000313" key="2">
    <source>
        <dbReference type="Proteomes" id="UP000238176"/>
    </source>
</evidence>
<accession>A0A2T0UF70</accession>
<gene>
    <name evidence="1" type="ORF">B0I28_109116</name>
</gene>
<dbReference type="RefSeq" id="WP_106365893.1">
    <property type="nucleotide sequence ID" value="NZ_PVTJ01000009.1"/>
</dbReference>
<evidence type="ECO:0000313" key="1">
    <source>
        <dbReference type="EMBL" id="PRY56467.1"/>
    </source>
</evidence>
<comment type="caution">
    <text evidence="1">The sequence shown here is derived from an EMBL/GenBank/DDBJ whole genome shotgun (WGS) entry which is preliminary data.</text>
</comment>
<sequence length="127" mass="13873">MPSYVLKASPDESEDLYGIYSTIVDAFTFVGTREEIHTEFTGRGRHPMEVNALIAHADALGSSCGIADDQFQVWYGWAEKTVTIGEGPGCGELPRKNLSAYLRAIEAHNLDAAAALVISDQEEPDER</sequence>
<dbReference type="Proteomes" id="UP000238176">
    <property type="component" value="Unassembled WGS sequence"/>
</dbReference>
<proteinExistence type="predicted"/>
<reference evidence="1 2" key="1">
    <citation type="submission" date="2018-03" db="EMBL/GenBank/DDBJ databases">
        <title>Genomic Encyclopedia of Type Strains, Phase III (KMG-III): the genomes of soil and plant-associated and newly described type strains.</title>
        <authorList>
            <person name="Whitman W."/>
        </authorList>
    </citation>
    <scope>NUCLEOTIDE SEQUENCE [LARGE SCALE GENOMIC DNA]</scope>
    <source>
        <strain evidence="1 2">CGMCC 4.7067</strain>
    </source>
</reference>
<dbReference type="EMBL" id="PVTJ01000009">
    <property type="protein sequence ID" value="PRY56467.1"/>
    <property type="molecule type" value="Genomic_DNA"/>
</dbReference>
<keyword evidence="2" id="KW-1185">Reference proteome</keyword>